<keyword evidence="4" id="KW-1185">Reference proteome</keyword>
<keyword evidence="1" id="KW-0732">Signal</keyword>
<proteinExistence type="predicted"/>
<evidence type="ECO:0000313" key="3">
    <source>
        <dbReference type="EMBL" id="MFC5291234.1"/>
    </source>
</evidence>
<organism evidence="3 4">
    <name type="scientific">Actinokineospora guangxiensis</name>
    <dbReference type="NCBI Taxonomy" id="1490288"/>
    <lineage>
        <taxon>Bacteria</taxon>
        <taxon>Bacillati</taxon>
        <taxon>Actinomycetota</taxon>
        <taxon>Actinomycetes</taxon>
        <taxon>Pseudonocardiales</taxon>
        <taxon>Pseudonocardiaceae</taxon>
        <taxon>Actinokineospora</taxon>
    </lineage>
</organism>
<keyword evidence="3" id="KW-0456">Lyase</keyword>
<dbReference type="InterPro" id="IPR048958">
    <property type="entry name" value="Polysacc_lyase_14"/>
</dbReference>
<accession>A0ABW0EVK6</accession>
<dbReference type="GO" id="GO:0016829">
    <property type="term" value="F:lyase activity"/>
    <property type="evidence" value="ECO:0007669"/>
    <property type="project" value="UniProtKB-KW"/>
</dbReference>
<dbReference type="Pfam" id="PF21294">
    <property type="entry name" value="Polysacc_lyase_14"/>
    <property type="match status" value="1"/>
</dbReference>
<name>A0ABW0EVK6_9PSEU</name>
<evidence type="ECO:0000259" key="2">
    <source>
        <dbReference type="Pfam" id="PF21294"/>
    </source>
</evidence>
<dbReference type="Proteomes" id="UP001596157">
    <property type="component" value="Unassembled WGS sequence"/>
</dbReference>
<feature type="domain" description="Polysaccharide lyase 14" evidence="2">
    <location>
        <begin position="109"/>
        <end position="274"/>
    </location>
</feature>
<reference evidence="4" key="1">
    <citation type="journal article" date="2019" name="Int. J. Syst. Evol. Microbiol.">
        <title>The Global Catalogue of Microorganisms (GCM) 10K type strain sequencing project: providing services to taxonomists for standard genome sequencing and annotation.</title>
        <authorList>
            <consortium name="The Broad Institute Genomics Platform"/>
            <consortium name="The Broad Institute Genome Sequencing Center for Infectious Disease"/>
            <person name="Wu L."/>
            <person name="Ma J."/>
        </authorList>
    </citation>
    <scope>NUCLEOTIDE SEQUENCE [LARGE SCALE GENOMIC DNA]</scope>
    <source>
        <strain evidence="4">CCUG 59778</strain>
    </source>
</reference>
<dbReference type="PANTHER" id="PTHR40124">
    <property type="match status" value="1"/>
</dbReference>
<feature type="signal peptide" evidence="1">
    <location>
        <begin position="1"/>
        <end position="28"/>
    </location>
</feature>
<comment type="caution">
    <text evidence="3">The sequence shown here is derived from an EMBL/GenBank/DDBJ whole genome shotgun (WGS) entry which is preliminary data.</text>
</comment>
<evidence type="ECO:0000313" key="4">
    <source>
        <dbReference type="Proteomes" id="UP001596157"/>
    </source>
</evidence>
<dbReference type="PANTHER" id="PTHR40124:SF1">
    <property type="entry name" value="DISAGGREGATASE RELATED REPEAT PROTEIN"/>
    <property type="match status" value="1"/>
</dbReference>
<feature type="chain" id="PRO_5046674494" evidence="1">
    <location>
        <begin position="29"/>
        <end position="280"/>
    </location>
</feature>
<protein>
    <submittedName>
        <fullName evidence="3">Polysaccharide lyase</fullName>
    </submittedName>
</protein>
<dbReference type="Gene3D" id="2.60.120.200">
    <property type="match status" value="1"/>
</dbReference>
<gene>
    <name evidence="3" type="ORF">ACFPM7_29650</name>
</gene>
<evidence type="ECO:0000256" key="1">
    <source>
        <dbReference type="SAM" id="SignalP"/>
    </source>
</evidence>
<dbReference type="RefSeq" id="WP_378251150.1">
    <property type="nucleotide sequence ID" value="NZ_JBHSKF010000024.1"/>
</dbReference>
<sequence length="280" mass="30557">MGRRRHIRRAVCVAGAVTAVALAPQSAAGQPDSTGEVGASAVRGTFAVDFNRWSTGPYPESGAAEDFGNVSSWDPARIMVSGGRLRATLEPGRLSGDGGTLWSVDVTDGTEYEMRYTVNFHSRFDWSRGGKVGWGFQVGDGASGCTRANGDGGSLRLMWYTNDAGRTYLQPYLYHAAMPSNCGDNYGKSYPATGSLQRATNYTVTMRIKSNTGANRDGRAVITVNGVTLLDTPVQWTDNDVKRQIRHIWSHSFRGGSQDYWTSDTVGYIYYDDFSIRRIG</sequence>
<dbReference type="EMBL" id="JBHSKF010000024">
    <property type="protein sequence ID" value="MFC5291234.1"/>
    <property type="molecule type" value="Genomic_DNA"/>
</dbReference>